<dbReference type="Proteomes" id="UP000261295">
    <property type="component" value="Unassembled WGS sequence"/>
</dbReference>
<evidence type="ECO:0000313" key="17">
    <source>
        <dbReference type="EMBL" id="RGV45280.1"/>
    </source>
</evidence>
<sequence length="434" mass="49342">MIGKYLQQSFMMLKQQPLFSCFYIVATGLAISMVMVLAVLYYIKIGDIYPETHRSRMLVASSAHMQYTKDTDWNTTWKFSIPFVKDCFYSLEGVEAVTAVSDADSWFVKVGNVKRPLSALVKLTDTGFWKVFDFSFIYGQPFTDADFQSGMRTAVISEDMARRVFGKGDAVGEYIKLNYTDYRVCGVVKSPSYAMKLSYAQVWLPYTCQPAYVRDNNQWGVIGPFQVAVLLPSAADADRVKLQVDEYVRKFNTLPHDDYHLVMHGQPYLYWKTLFYVNDMDDLDFFVIVRQMGLWLLMLLLVPALNLSGMISSRMERRLPEMGIRKAFGATGERLFSQIVWENLLLTCLGGIMGLILSFSMVYFAKSWLLTMLDGGTQPLPDSVQMSITTDMLFNPTLFAVTFVVCVVLNLLSALIPTCVALKKDIVYSLSRQK</sequence>
<keyword evidence="10" id="KW-0378">Hydrolase</keyword>
<dbReference type="Proteomes" id="UP000095419">
    <property type="component" value="Unassembled WGS sequence"/>
</dbReference>
<dbReference type="EMBL" id="WCTJ01000017">
    <property type="protein sequence ID" value="KAB4253070.1"/>
    <property type="molecule type" value="Genomic_DNA"/>
</dbReference>
<dbReference type="Proteomes" id="UP000284022">
    <property type="component" value="Unassembled WGS sequence"/>
</dbReference>
<evidence type="ECO:0000256" key="5">
    <source>
        <dbReference type="ARBA" id="ARBA00023136"/>
    </source>
</evidence>
<feature type="transmembrane region" description="Helical" evidence="6">
    <location>
        <begin position="21"/>
        <end position="43"/>
    </location>
</feature>
<dbReference type="PANTHER" id="PTHR30572">
    <property type="entry name" value="MEMBRANE COMPONENT OF TRANSPORTER-RELATED"/>
    <property type="match status" value="1"/>
</dbReference>
<dbReference type="GO" id="GO:0005886">
    <property type="term" value="C:plasma membrane"/>
    <property type="evidence" value="ECO:0007669"/>
    <property type="project" value="UniProtKB-SubCell"/>
</dbReference>
<reference evidence="18 19" key="1">
    <citation type="submission" date="2015-09" db="EMBL/GenBank/DDBJ databases">
        <authorList>
            <consortium name="Pathogen Informatics"/>
        </authorList>
    </citation>
    <scope>NUCLEOTIDE SEQUENCE [LARGE SCALE GENOMIC DNA]</scope>
    <source>
        <strain evidence="9 18">2789STDY5608791</strain>
        <strain evidence="10 19">2789STDY5834942</strain>
    </source>
</reference>
<evidence type="ECO:0000313" key="25">
    <source>
        <dbReference type="Proteomes" id="UP000487221"/>
    </source>
</evidence>
<dbReference type="EC" id="3.6.3.-" evidence="10"/>
<keyword evidence="4 6" id="KW-1133">Transmembrane helix</keyword>
<dbReference type="Pfam" id="PF12704">
    <property type="entry name" value="MacB_PCD"/>
    <property type="match status" value="1"/>
</dbReference>
<dbReference type="EMBL" id="WCUV01000008">
    <property type="protein sequence ID" value="KAB4090843.1"/>
    <property type="molecule type" value="Genomic_DNA"/>
</dbReference>
<name>A0A174T144_BACUN</name>
<dbReference type="InterPro" id="IPR050250">
    <property type="entry name" value="Macrolide_Exporter_MacB"/>
</dbReference>
<dbReference type="Proteomes" id="UP000487221">
    <property type="component" value="Unassembled WGS sequence"/>
</dbReference>
<evidence type="ECO:0000313" key="16">
    <source>
        <dbReference type="EMBL" id="RGU36059.1"/>
    </source>
</evidence>
<dbReference type="EMBL" id="QRZC01000003">
    <property type="protein sequence ID" value="RGV45280.1"/>
    <property type="molecule type" value="Genomic_DNA"/>
</dbReference>
<evidence type="ECO:0000313" key="20">
    <source>
        <dbReference type="Proteomes" id="UP000261295"/>
    </source>
</evidence>
<evidence type="ECO:0000313" key="13">
    <source>
        <dbReference type="EMBL" id="KAB4253070.1"/>
    </source>
</evidence>
<evidence type="ECO:0000313" key="11">
    <source>
        <dbReference type="EMBL" id="KAB4090843.1"/>
    </source>
</evidence>
<dbReference type="EMBL" id="QSOF01000002">
    <property type="protein sequence ID" value="RGI79794.1"/>
    <property type="molecule type" value="Genomic_DNA"/>
</dbReference>
<dbReference type="Pfam" id="PF02687">
    <property type="entry name" value="FtsX"/>
    <property type="match status" value="1"/>
</dbReference>
<keyword evidence="5 6" id="KW-0472">Membrane</keyword>
<evidence type="ECO:0000313" key="9">
    <source>
        <dbReference type="EMBL" id="CUO59351.1"/>
    </source>
</evidence>
<keyword evidence="2" id="KW-1003">Cell membrane</keyword>
<organism evidence="10 19">
    <name type="scientific">Bacteroides uniformis</name>
    <dbReference type="NCBI Taxonomy" id="820"/>
    <lineage>
        <taxon>Bacteria</taxon>
        <taxon>Pseudomonadati</taxon>
        <taxon>Bacteroidota</taxon>
        <taxon>Bacteroidia</taxon>
        <taxon>Bacteroidales</taxon>
        <taxon>Bacteroidaceae</taxon>
        <taxon>Bacteroides</taxon>
    </lineage>
</organism>
<dbReference type="GO" id="GO:0016787">
    <property type="term" value="F:hydrolase activity"/>
    <property type="evidence" value="ECO:0007669"/>
    <property type="project" value="UniProtKB-KW"/>
</dbReference>
<protein>
    <submittedName>
        <fullName evidence="10 11">ABC transporter permease</fullName>
        <ecNumber evidence="10">3.6.3.-</ecNumber>
    </submittedName>
</protein>
<feature type="transmembrane region" description="Helical" evidence="6">
    <location>
        <begin position="292"/>
        <end position="312"/>
    </location>
</feature>
<dbReference type="EMBL" id="QSTL01000012">
    <property type="protein sequence ID" value="RGM54246.1"/>
    <property type="molecule type" value="Genomic_DNA"/>
</dbReference>
<evidence type="ECO:0000256" key="4">
    <source>
        <dbReference type="ARBA" id="ARBA00022989"/>
    </source>
</evidence>
<evidence type="ECO:0000313" key="22">
    <source>
        <dbReference type="Proteomes" id="UP000284022"/>
    </source>
</evidence>
<evidence type="ECO:0000313" key="19">
    <source>
        <dbReference type="Proteomes" id="UP000095788"/>
    </source>
</evidence>
<evidence type="ECO:0000313" key="21">
    <source>
        <dbReference type="Proteomes" id="UP000263754"/>
    </source>
</evidence>
<accession>A0A174T144</accession>
<gene>
    <name evidence="10" type="primary">macB_10</name>
    <name evidence="9" type="synonym">macB_4</name>
    <name evidence="17" type="ORF">DWW14_04240</name>
    <name evidence="16" type="ORF">DWW83_18355</name>
    <name evidence="15" type="ORF">DXC07_13155</name>
    <name evidence="14" type="ORF">DXD90_02700</name>
    <name evidence="9" type="ORF">ERS417307_01977</name>
    <name evidence="10" type="ORF">ERS852554_02697</name>
    <name evidence="13" type="ORF">GAP48_11370</name>
    <name evidence="12" type="ORF">GAQ44_17715</name>
    <name evidence="11" type="ORF">GAQ56_12720</name>
</gene>
<keyword evidence="3 6" id="KW-0812">Transmembrane</keyword>
<feature type="domain" description="MacB-like periplasmic core" evidence="8">
    <location>
        <begin position="26"/>
        <end position="246"/>
    </location>
</feature>
<evidence type="ECO:0000256" key="6">
    <source>
        <dbReference type="SAM" id="Phobius"/>
    </source>
</evidence>
<dbReference type="Proteomes" id="UP000095788">
    <property type="component" value="Unassembled WGS sequence"/>
</dbReference>
<reference evidence="20 21" key="2">
    <citation type="submission" date="2018-08" db="EMBL/GenBank/DDBJ databases">
        <title>A genome reference for cultivated species of the human gut microbiota.</title>
        <authorList>
            <person name="Zou Y."/>
            <person name="Xue W."/>
            <person name="Luo G."/>
        </authorList>
    </citation>
    <scope>NUCLEOTIDE SEQUENCE [LARGE SCALE GENOMIC DNA]</scope>
    <source>
        <strain evidence="17 23">AF14-42</strain>
        <strain evidence="16 22">AF17-20</strain>
        <strain evidence="15 20">OM07-9</strain>
        <strain evidence="14 21">TM10-17</strain>
    </source>
</reference>
<dbReference type="Proteomes" id="UP000487989">
    <property type="component" value="Unassembled WGS sequence"/>
</dbReference>
<feature type="domain" description="ABC3 transporter permease C-terminal" evidence="7">
    <location>
        <begin position="296"/>
        <end position="425"/>
    </location>
</feature>
<evidence type="ECO:0000313" key="10">
    <source>
        <dbReference type="EMBL" id="CUQ03542.1"/>
    </source>
</evidence>
<evidence type="ECO:0000313" key="26">
    <source>
        <dbReference type="Proteomes" id="UP000487989"/>
    </source>
</evidence>
<dbReference type="RefSeq" id="WP_016273402.1">
    <property type="nucleotide sequence ID" value="NZ_CACRTC010000043.1"/>
</dbReference>
<evidence type="ECO:0000313" key="23">
    <source>
        <dbReference type="Proteomes" id="UP000285343"/>
    </source>
</evidence>
<dbReference type="InterPro" id="IPR003838">
    <property type="entry name" value="ABC3_permease_C"/>
</dbReference>
<evidence type="ECO:0000256" key="3">
    <source>
        <dbReference type="ARBA" id="ARBA00022692"/>
    </source>
</evidence>
<evidence type="ECO:0000256" key="1">
    <source>
        <dbReference type="ARBA" id="ARBA00004651"/>
    </source>
</evidence>
<dbReference type="EMBL" id="CYZF01000005">
    <property type="protein sequence ID" value="CUO59351.1"/>
    <property type="molecule type" value="Genomic_DNA"/>
</dbReference>
<proteinExistence type="predicted"/>
<dbReference type="Proteomes" id="UP000432488">
    <property type="component" value="Unassembled WGS sequence"/>
</dbReference>
<feature type="transmembrane region" description="Helical" evidence="6">
    <location>
        <begin position="398"/>
        <end position="422"/>
    </location>
</feature>
<dbReference type="GO" id="GO:0022857">
    <property type="term" value="F:transmembrane transporter activity"/>
    <property type="evidence" value="ECO:0007669"/>
    <property type="project" value="TreeGrafter"/>
</dbReference>
<evidence type="ECO:0000313" key="15">
    <source>
        <dbReference type="EMBL" id="RGM54246.1"/>
    </source>
</evidence>
<dbReference type="EMBL" id="QRXV01000023">
    <property type="protein sequence ID" value="RGU36059.1"/>
    <property type="molecule type" value="Genomic_DNA"/>
</dbReference>
<evidence type="ECO:0000313" key="14">
    <source>
        <dbReference type="EMBL" id="RGI79794.1"/>
    </source>
</evidence>
<evidence type="ECO:0000256" key="2">
    <source>
        <dbReference type="ARBA" id="ARBA00022475"/>
    </source>
</evidence>
<comment type="subcellular location">
    <subcellularLocation>
        <location evidence="1">Cell membrane</location>
        <topology evidence="1">Multi-pass membrane protein</topology>
    </subcellularLocation>
</comment>
<feature type="transmembrane region" description="Helical" evidence="6">
    <location>
        <begin position="344"/>
        <end position="365"/>
    </location>
</feature>
<evidence type="ECO:0000259" key="7">
    <source>
        <dbReference type="Pfam" id="PF02687"/>
    </source>
</evidence>
<dbReference type="Proteomes" id="UP000285343">
    <property type="component" value="Unassembled WGS sequence"/>
</dbReference>
<evidence type="ECO:0000313" key="24">
    <source>
        <dbReference type="Proteomes" id="UP000432488"/>
    </source>
</evidence>
<evidence type="ECO:0000259" key="8">
    <source>
        <dbReference type="Pfam" id="PF12704"/>
    </source>
</evidence>
<dbReference type="AlphaFoldDB" id="A0A174T144"/>
<dbReference type="Proteomes" id="UP000263754">
    <property type="component" value="Unassembled WGS sequence"/>
</dbReference>
<reference evidence="24 25" key="3">
    <citation type="journal article" date="2019" name="Nat. Med.">
        <title>A library of human gut bacterial isolates paired with longitudinal multiomics data enables mechanistic microbiome research.</title>
        <authorList>
            <person name="Poyet M."/>
            <person name="Groussin M."/>
            <person name="Gibbons S.M."/>
            <person name="Avila-Pacheco J."/>
            <person name="Jiang X."/>
            <person name="Kearney S.M."/>
            <person name="Perrotta A.R."/>
            <person name="Berdy B."/>
            <person name="Zhao S."/>
            <person name="Lieberman T.D."/>
            <person name="Swanson P.K."/>
            <person name="Smith M."/>
            <person name="Roesemann S."/>
            <person name="Alexander J.E."/>
            <person name="Rich S.A."/>
            <person name="Livny J."/>
            <person name="Vlamakis H."/>
            <person name="Clish C."/>
            <person name="Bullock K."/>
            <person name="Deik A."/>
            <person name="Scott J."/>
            <person name="Pierce K.A."/>
            <person name="Xavier R.J."/>
            <person name="Alm E.J."/>
        </authorList>
    </citation>
    <scope>NUCLEOTIDE SEQUENCE [LARGE SCALE GENOMIC DNA]</scope>
    <source>
        <strain evidence="12 25">BIOML-A19</strain>
        <strain evidence="13 26">BIOML-A3</strain>
        <strain evidence="11 24">BIOML-A42</strain>
    </source>
</reference>
<dbReference type="EMBL" id="CZBF01000004">
    <property type="protein sequence ID" value="CUQ03542.1"/>
    <property type="molecule type" value="Genomic_DNA"/>
</dbReference>
<evidence type="ECO:0000313" key="18">
    <source>
        <dbReference type="Proteomes" id="UP000095419"/>
    </source>
</evidence>
<evidence type="ECO:0000313" key="12">
    <source>
        <dbReference type="EMBL" id="KAB4180909.1"/>
    </source>
</evidence>
<dbReference type="InterPro" id="IPR025857">
    <property type="entry name" value="MacB_PCD"/>
</dbReference>
<dbReference type="PANTHER" id="PTHR30572:SF18">
    <property type="entry name" value="ABC-TYPE MACROLIDE FAMILY EXPORT SYSTEM PERMEASE COMPONENT 2"/>
    <property type="match status" value="1"/>
</dbReference>
<dbReference type="EMBL" id="WCTY01000037">
    <property type="protein sequence ID" value="KAB4180909.1"/>
    <property type="molecule type" value="Genomic_DNA"/>
</dbReference>